<proteinExistence type="predicted"/>
<sequence>MCFFRTTHTVRDSKILVRITKQDLLGKIVFVRHLFAKILFPRNLRNHIAKNFYAEPEKAINRIQHTKVMPTS</sequence>
<dbReference type="KEGG" id="hhg:XM38_023600"/>
<reference evidence="1 2" key="1">
    <citation type="journal article" date="2016" name="Biochim. Biophys. Acta">
        <title>Characterization of red-shifted phycobilisomes isolated from the chlorophyll f-containing cyanobacterium Halomicronema hongdechloris.</title>
        <authorList>
            <person name="Li Y."/>
            <person name="Lin Y."/>
            <person name="Garvey C.J."/>
            <person name="Birch D."/>
            <person name="Corkery R.W."/>
            <person name="Loughlin P.C."/>
            <person name="Scheer H."/>
            <person name="Willows R.D."/>
            <person name="Chen M."/>
        </authorList>
    </citation>
    <scope>NUCLEOTIDE SEQUENCE [LARGE SCALE GENOMIC DNA]</scope>
    <source>
        <strain evidence="1 2">C2206</strain>
    </source>
</reference>
<dbReference type="Proteomes" id="UP000191901">
    <property type="component" value="Chromosome"/>
</dbReference>
<dbReference type="AlphaFoldDB" id="A0A1Z3HM89"/>
<name>A0A1Z3HM89_9CYAN</name>
<organism evidence="1 2">
    <name type="scientific">Halomicronema hongdechloris C2206</name>
    <dbReference type="NCBI Taxonomy" id="1641165"/>
    <lineage>
        <taxon>Bacteria</taxon>
        <taxon>Bacillati</taxon>
        <taxon>Cyanobacteriota</taxon>
        <taxon>Cyanophyceae</taxon>
        <taxon>Nodosilineales</taxon>
        <taxon>Nodosilineaceae</taxon>
        <taxon>Halomicronema</taxon>
    </lineage>
</organism>
<evidence type="ECO:0000313" key="2">
    <source>
        <dbReference type="Proteomes" id="UP000191901"/>
    </source>
</evidence>
<accession>A0A1Z3HM89</accession>
<keyword evidence="2" id="KW-1185">Reference proteome</keyword>
<evidence type="ECO:0000313" key="1">
    <source>
        <dbReference type="EMBL" id="ASC71408.1"/>
    </source>
</evidence>
<protein>
    <submittedName>
        <fullName evidence="1">Uncharacterized protein</fullName>
    </submittedName>
</protein>
<dbReference type="EMBL" id="CP021983">
    <property type="protein sequence ID" value="ASC71408.1"/>
    <property type="molecule type" value="Genomic_DNA"/>
</dbReference>
<gene>
    <name evidence="1" type="ORF">XM38_023600</name>
</gene>